<dbReference type="InterPro" id="IPR008780">
    <property type="entry name" value="Plasmodium_Vir"/>
</dbReference>
<dbReference type="Pfam" id="PF05795">
    <property type="entry name" value="Plasmodium_Vir"/>
    <property type="match status" value="1"/>
</dbReference>
<evidence type="ECO:0000313" key="3">
    <source>
        <dbReference type="Proteomes" id="UP000078597"/>
    </source>
</evidence>
<accession>A0A1A8X8J5</accession>
<keyword evidence="1" id="KW-0472">Membrane</keyword>
<dbReference type="VEuPathDB" id="PlasmoDB:PmUG01_04010900"/>
<organism evidence="2 3">
    <name type="scientific">Plasmodium malariae</name>
    <dbReference type="NCBI Taxonomy" id="5858"/>
    <lineage>
        <taxon>Eukaryota</taxon>
        <taxon>Sar</taxon>
        <taxon>Alveolata</taxon>
        <taxon>Apicomplexa</taxon>
        <taxon>Aconoidasida</taxon>
        <taxon>Haemosporida</taxon>
        <taxon>Plasmodiidae</taxon>
        <taxon>Plasmodium</taxon>
        <taxon>Plasmodium (Plasmodium)</taxon>
    </lineage>
</organism>
<protein>
    <submittedName>
        <fullName evidence="2">PIR Superfamily Protein</fullName>
    </submittedName>
</protein>
<name>A0A1A8X8J5_PLAMA</name>
<evidence type="ECO:0000313" key="2">
    <source>
        <dbReference type="EMBL" id="SBT00923.1"/>
    </source>
</evidence>
<keyword evidence="1" id="KW-1133">Transmembrane helix</keyword>
<dbReference type="EMBL" id="FLQW01006723">
    <property type="protein sequence ID" value="SBT00923.1"/>
    <property type="molecule type" value="Genomic_DNA"/>
</dbReference>
<reference evidence="3" key="1">
    <citation type="submission" date="2016-05" db="EMBL/GenBank/DDBJ databases">
        <authorList>
            <person name="Naeem Raeece"/>
        </authorList>
    </citation>
    <scope>NUCLEOTIDE SEQUENCE [LARGE SCALE GENOMIC DNA]</scope>
</reference>
<proteinExistence type="predicted"/>
<gene>
    <name evidence="2" type="ORF">PMALA_079020</name>
</gene>
<dbReference type="AlphaFoldDB" id="A0A1A8X8J5"/>
<evidence type="ECO:0000256" key="1">
    <source>
        <dbReference type="SAM" id="Phobius"/>
    </source>
</evidence>
<sequence>MPMLDIGKKDEILGYFEQDVELADSSMSFSLLNPIKETHNYLYKIGCKLDTNYKNKDVINTMIGGIYIVSAPEYCGLLNEWLEKKKITYINEGPNCENSTILWEEIIEKLWEQLKNHAFDSFSCDRNKTIYNCHVSTELKSALSVGFTLMGIFLITLFIFYKFSPLGPRIRNRINNKRRTTQNIAPEVSGELLEISSENEISHCENGRFCIGYHSVKNW</sequence>
<keyword evidence="1" id="KW-0812">Transmembrane</keyword>
<dbReference type="Proteomes" id="UP000078597">
    <property type="component" value="Unassembled WGS sequence"/>
</dbReference>
<feature type="transmembrane region" description="Helical" evidence="1">
    <location>
        <begin position="142"/>
        <end position="163"/>
    </location>
</feature>